<dbReference type="InterPro" id="IPR004811">
    <property type="entry name" value="RelA/Spo_fam"/>
</dbReference>
<dbReference type="STRING" id="452.Lspi_1522"/>
<dbReference type="Gene3D" id="3.30.70.260">
    <property type="match status" value="1"/>
</dbReference>
<organism evidence="9 10">
    <name type="scientific">Legionella spiritensis</name>
    <dbReference type="NCBI Taxonomy" id="452"/>
    <lineage>
        <taxon>Bacteria</taxon>
        <taxon>Pseudomonadati</taxon>
        <taxon>Pseudomonadota</taxon>
        <taxon>Gammaproteobacteria</taxon>
        <taxon>Legionellales</taxon>
        <taxon>Legionellaceae</taxon>
        <taxon>Legionella</taxon>
    </lineage>
</organism>
<dbReference type="Proteomes" id="UP000054877">
    <property type="component" value="Unassembled WGS sequence"/>
</dbReference>
<dbReference type="FunFam" id="3.10.20.30:FF:000002">
    <property type="entry name" value="GTP pyrophosphokinase (RelA/SpoT)"/>
    <property type="match status" value="1"/>
</dbReference>
<dbReference type="Gene3D" id="1.10.3210.10">
    <property type="entry name" value="Hypothetical protein af1432"/>
    <property type="match status" value="1"/>
</dbReference>
<evidence type="ECO:0000256" key="6">
    <source>
        <dbReference type="RuleBase" id="RU003847"/>
    </source>
</evidence>
<dbReference type="SUPFAM" id="SSF55021">
    <property type="entry name" value="ACT-like"/>
    <property type="match status" value="1"/>
</dbReference>
<gene>
    <name evidence="9" type="primary">relA</name>
    <name evidence="9" type="ORF">Lspi_1522</name>
</gene>
<dbReference type="PROSITE" id="PS51671">
    <property type="entry name" value="ACT"/>
    <property type="match status" value="1"/>
</dbReference>
<dbReference type="InterPro" id="IPR012675">
    <property type="entry name" value="Beta-grasp_dom_sf"/>
</dbReference>
<evidence type="ECO:0000259" key="8">
    <source>
        <dbReference type="PROSITE" id="PS51880"/>
    </source>
</evidence>
<dbReference type="InterPro" id="IPR012676">
    <property type="entry name" value="TGS-like"/>
</dbReference>
<dbReference type="PANTHER" id="PTHR21262">
    <property type="entry name" value="GUANOSINE-3',5'-BIS DIPHOSPHATE 3'-PYROPHOSPHOHYDROLASE"/>
    <property type="match status" value="1"/>
</dbReference>
<dbReference type="Pfam" id="PF19296">
    <property type="entry name" value="RelA_AH_RIS"/>
    <property type="match status" value="1"/>
</dbReference>
<name>A0A0W0Z5D0_LEGSP</name>
<reference evidence="9 10" key="1">
    <citation type="submission" date="2015-11" db="EMBL/GenBank/DDBJ databases">
        <title>Genomic analysis of 38 Legionella species identifies large and diverse effector repertoires.</title>
        <authorList>
            <person name="Burstein D."/>
            <person name="Amaro F."/>
            <person name="Zusman T."/>
            <person name="Lifshitz Z."/>
            <person name="Cohen O."/>
            <person name="Gilbert J.A."/>
            <person name="Pupko T."/>
            <person name="Shuman H.A."/>
            <person name="Segal G."/>
        </authorList>
    </citation>
    <scope>NUCLEOTIDE SEQUENCE [LARGE SCALE GENOMIC DNA]</scope>
    <source>
        <strain evidence="9 10">Mt.St.Helens-9</strain>
    </source>
</reference>
<dbReference type="Pfam" id="PF04607">
    <property type="entry name" value="RelA_SpoT"/>
    <property type="match status" value="1"/>
</dbReference>
<dbReference type="PROSITE" id="PS51880">
    <property type="entry name" value="TGS"/>
    <property type="match status" value="1"/>
</dbReference>
<evidence type="ECO:0000313" key="9">
    <source>
        <dbReference type="EMBL" id="KTD64003.1"/>
    </source>
</evidence>
<keyword evidence="9" id="KW-0808">Transferase</keyword>
<dbReference type="CDD" id="cd01668">
    <property type="entry name" value="TGS_RSH"/>
    <property type="match status" value="1"/>
</dbReference>
<dbReference type="Gene3D" id="3.10.20.30">
    <property type="match status" value="1"/>
</dbReference>
<evidence type="ECO:0000256" key="3">
    <source>
        <dbReference type="ARBA" id="ARBA00029754"/>
    </source>
</evidence>
<dbReference type="FunFam" id="3.30.460.10:FF:000001">
    <property type="entry name" value="GTP pyrophosphokinase RelA"/>
    <property type="match status" value="1"/>
</dbReference>
<dbReference type="GO" id="GO:0016301">
    <property type="term" value="F:kinase activity"/>
    <property type="evidence" value="ECO:0007669"/>
    <property type="project" value="UniProtKB-KW"/>
</dbReference>
<comment type="caution">
    <text evidence="9">The sequence shown here is derived from an EMBL/GenBank/DDBJ whole genome shotgun (WGS) entry which is preliminary data.</text>
</comment>
<dbReference type="InterPro" id="IPR002912">
    <property type="entry name" value="ACT_dom"/>
</dbReference>
<accession>A0A0W0Z5D0</accession>
<comment type="pathway">
    <text evidence="2">Purine metabolism.</text>
</comment>
<dbReference type="GO" id="GO:0008893">
    <property type="term" value="F:guanosine-3',5'-bis(diphosphate) 3'-diphosphatase activity"/>
    <property type="evidence" value="ECO:0007669"/>
    <property type="project" value="TreeGrafter"/>
</dbReference>
<keyword evidence="9" id="KW-0418">Kinase</keyword>
<dbReference type="GO" id="GO:0015969">
    <property type="term" value="P:guanosine tetraphosphate metabolic process"/>
    <property type="evidence" value="ECO:0007669"/>
    <property type="project" value="InterPro"/>
</dbReference>
<dbReference type="Gene3D" id="3.30.460.10">
    <property type="entry name" value="Beta Polymerase, domain 2"/>
    <property type="match status" value="1"/>
</dbReference>
<proteinExistence type="inferred from homology"/>
<sequence>MVKVKENTPWLADGSIDVEQWLQQLGAKGYLKDLDRIRNACTLSQLSGLDHATETGVSCLQQGLIMADLLADLEVDPDTLITAIVFVSVYYAELSLDDVEEQLGLPIAKLVKGVERMSAMHNLQVLNKYPQNKQQIDNIRKMLLAMVDDARVVLIKLAERLCVLRTASQLPETLRTQIATEAMEIYAPLANRLGIGAIKWEMEDLAFRFLHPEKYKEIAKGLKAKRLERDRYVELIVGELNQHIKALGVHHFEVYGRSKHIHSIYKKMIRKNVPLDEIYDATAVRVLLETKEQCYEVLSLVHHLWKQVPAEFDDYIANPKANGYQSLHTAVAGPEERVFEVQIRTFHMHDQAEMGVAAHWKYKESAVQHKESHERKIEWLRDVLAWHKEMATSHGVSEAMETEFLEDRVYVFTPEGDVLDLPHGVTPLDFAYHVHSKVGHRCRGAKVNGSIVPLTSALKTGDRVEILTGKEEKPSRDWINPHLHYLKTSRAKAKVLHWFKMQDYEKNRAEGHDILDKELKALGIKSDRLQDVVKTFNFKRLDDLLAALGRGDIKLSQILNRLSPAEVVEPDIQNIVKPQNIPEVTGSDLRIEGVGNLLTNMARCCQPLPGDDVIGYITIGRGVSVHRKDCPNIIHATEKQRQRFLEVSWGNATRDHYVVDILIKAFDRVGLLRDVTSLLSTEKAHVYAMQTKMNKQDNSAYISLTIEIDGLNSLSRLLNRLQQIPNVLEARRQTQ</sequence>
<keyword evidence="10" id="KW-1185">Reference proteome</keyword>
<dbReference type="InterPro" id="IPR045865">
    <property type="entry name" value="ACT-like_dom_sf"/>
</dbReference>
<dbReference type="NCBIfam" id="TIGR00691">
    <property type="entry name" value="spoT_relA"/>
    <property type="match status" value="1"/>
</dbReference>
<dbReference type="Pfam" id="PF02824">
    <property type="entry name" value="TGS"/>
    <property type="match status" value="1"/>
</dbReference>
<dbReference type="PANTHER" id="PTHR21262:SF31">
    <property type="entry name" value="GTP PYROPHOSPHOKINASE"/>
    <property type="match status" value="1"/>
</dbReference>
<dbReference type="InterPro" id="IPR043519">
    <property type="entry name" value="NT_sf"/>
</dbReference>
<dbReference type="PATRIC" id="fig|452.5.peg.1679"/>
<evidence type="ECO:0000259" key="7">
    <source>
        <dbReference type="PROSITE" id="PS51671"/>
    </source>
</evidence>
<dbReference type="NCBIfam" id="NF008124">
    <property type="entry name" value="PRK10872.1"/>
    <property type="match status" value="1"/>
</dbReference>
<comment type="similarity">
    <text evidence="6">Belongs to the relA/spoT family.</text>
</comment>
<protein>
    <recommendedName>
        <fullName evidence="1">GTP pyrophosphokinase</fullName>
    </recommendedName>
    <alternativeName>
        <fullName evidence="4">(p)ppGpp synthase</fullName>
    </alternativeName>
    <alternativeName>
        <fullName evidence="3">ATP:GTP 3'-pyrophosphotransferase</fullName>
    </alternativeName>
    <alternativeName>
        <fullName evidence="5">ppGpp synthase I</fullName>
    </alternativeName>
</protein>
<dbReference type="InterPro" id="IPR007685">
    <property type="entry name" value="RelA_SpoT"/>
</dbReference>
<dbReference type="InterPro" id="IPR045600">
    <property type="entry name" value="RelA/SpoT_AH_RIS"/>
</dbReference>
<feature type="domain" description="ACT" evidence="7">
    <location>
        <begin position="660"/>
        <end position="735"/>
    </location>
</feature>
<comment type="function">
    <text evidence="6">In eubacteria ppGpp (guanosine 3'-diphosphate 5'-diphosphate) is a mediator of the stringent response that coordinates a variety of cellular activities in response to changes in nutritional abundance.</text>
</comment>
<dbReference type="SUPFAM" id="SSF109604">
    <property type="entry name" value="HD-domain/PDEase-like"/>
    <property type="match status" value="1"/>
</dbReference>
<dbReference type="Pfam" id="PF13328">
    <property type="entry name" value="HD_4"/>
    <property type="match status" value="1"/>
</dbReference>
<dbReference type="AlphaFoldDB" id="A0A0W0Z5D0"/>
<dbReference type="GO" id="GO:0008728">
    <property type="term" value="F:GTP diphosphokinase activity"/>
    <property type="evidence" value="ECO:0007669"/>
    <property type="project" value="TreeGrafter"/>
</dbReference>
<evidence type="ECO:0000256" key="1">
    <source>
        <dbReference type="ARBA" id="ARBA00019852"/>
    </source>
</evidence>
<evidence type="ECO:0000256" key="5">
    <source>
        <dbReference type="ARBA" id="ARBA00033308"/>
    </source>
</evidence>
<dbReference type="CDD" id="cd05399">
    <property type="entry name" value="NT_Rel-Spo_like"/>
    <property type="match status" value="1"/>
</dbReference>
<evidence type="ECO:0000256" key="2">
    <source>
        <dbReference type="ARBA" id="ARBA00025704"/>
    </source>
</evidence>
<evidence type="ECO:0000256" key="4">
    <source>
        <dbReference type="ARBA" id="ARBA00032407"/>
    </source>
</evidence>
<dbReference type="EMBL" id="LNYX01000014">
    <property type="protein sequence ID" value="KTD64003.1"/>
    <property type="molecule type" value="Genomic_DNA"/>
</dbReference>
<dbReference type="SUPFAM" id="SSF81301">
    <property type="entry name" value="Nucleotidyltransferase"/>
    <property type="match status" value="1"/>
</dbReference>
<dbReference type="Pfam" id="PF13291">
    <property type="entry name" value="ACT_4"/>
    <property type="match status" value="1"/>
</dbReference>
<dbReference type="InterPro" id="IPR004095">
    <property type="entry name" value="TGS"/>
</dbReference>
<feature type="domain" description="TGS" evidence="8">
    <location>
        <begin position="407"/>
        <end position="468"/>
    </location>
</feature>
<dbReference type="CDD" id="cd04876">
    <property type="entry name" value="ACT_RelA-SpoT"/>
    <property type="match status" value="1"/>
</dbReference>
<evidence type="ECO:0000313" key="10">
    <source>
        <dbReference type="Proteomes" id="UP000054877"/>
    </source>
</evidence>
<dbReference type="GO" id="GO:0005886">
    <property type="term" value="C:plasma membrane"/>
    <property type="evidence" value="ECO:0007669"/>
    <property type="project" value="TreeGrafter"/>
</dbReference>
<dbReference type="RefSeq" id="WP_058483441.1">
    <property type="nucleotide sequence ID" value="NZ_CAAAII010000001.1"/>
</dbReference>
<dbReference type="SUPFAM" id="SSF81271">
    <property type="entry name" value="TGS-like"/>
    <property type="match status" value="1"/>
</dbReference>
<dbReference type="GO" id="GO:0042594">
    <property type="term" value="P:response to starvation"/>
    <property type="evidence" value="ECO:0007669"/>
    <property type="project" value="TreeGrafter"/>
</dbReference>
<dbReference type="OrthoDB" id="9805041at2"/>
<dbReference type="SMART" id="SM00954">
    <property type="entry name" value="RelA_SpoT"/>
    <property type="match status" value="1"/>
</dbReference>
<dbReference type="GO" id="GO:0015949">
    <property type="term" value="P:nucleobase-containing small molecule interconversion"/>
    <property type="evidence" value="ECO:0007669"/>
    <property type="project" value="UniProtKB-ARBA"/>
</dbReference>
<dbReference type="InterPro" id="IPR033655">
    <property type="entry name" value="TGS_RelA/SpoT"/>
</dbReference>